<evidence type="ECO:0000313" key="2">
    <source>
        <dbReference type="EMBL" id="KAA9105597.1"/>
    </source>
</evidence>
<dbReference type="InterPro" id="IPR050309">
    <property type="entry name" value="Type-B_Carboxylest/Lipase"/>
</dbReference>
<keyword evidence="3" id="KW-1185">Reference proteome</keyword>
<name>A0A5J5IWX8_9MICO</name>
<dbReference type="InterPro" id="IPR029058">
    <property type="entry name" value="AB_hydrolase_fold"/>
</dbReference>
<dbReference type="EMBL" id="VYSA01000005">
    <property type="protein sequence ID" value="KAA9105597.1"/>
    <property type="molecule type" value="Genomic_DNA"/>
</dbReference>
<sequence length="527" mass="57115">MTRVSIPLLPADGPVVRVTGGDVRGLRAAEPDGIDSWRGIPYAAPPVGELRFRAPAPVVAWSGIRDATSFGLMASQQGPVRVARSTSVAPSSGEDCLTINVHAPAERGSKPLPVMVFIHGGGYTAGSSRDFSGQGEEFVRTGRVVFVSFNYRLGALGYLDFTRYASRQHPFQSNLGLRDQVAALRWVRDNIAAFDGDPNQVTVFGESAGGNAVTTLMAVPAARGLFARAIAQSPPPHSVYARKATGQWAGEFVGMLRQIVSRRQGAGSSVTRDVPALLAGASTVDLLAAAEILRVRTPITYPGAFPFAPVVDGDFLPESPLVAFREGRAHRIPLIVGTNDREGSIFRGRVDILPRTPARIRALFARAPETSHAPMRAAYPGIPGRRSGADFGADYGFWYPSTRVTDFHSRYAATFAYRFDFAPRLLKLVGLHATHGVEMFALFGRADEPIARAMTSLGGYEQYVAAGERMRGFWLNFAERSEPGPEWPCYSEATRSTLIIDAVDRVVDDPRAVRRRAWNDFLPELAG</sequence>
<evidence type="ECO:0000313" key="3">
    <source>
        <dbReference type="Proteomes" id="UP000325827"/>
    </source>
</evidence>
<dbReference type="AlphaFoldDB" id="A0A5J5IWX8"/>
<gene>
    <name evidence="2" type="ORF">F6B43_17660</name>
</gene>
<dbReference type="InterPro" id="IPR002018">
    <property type="entry name" value="CarbesteraseB"/>
</dbReference>
<feature type="domain" description="Carboxylesterase type B" evidence="1">
    <location>
        <begin position="13"/>
        <end position="347"/>
    </location>
</feature>
<organism evidence="2 3">
    <name type="scientific">Microbacterium rhizomatis</name>
    <dbReference type="NCBI Taxonomy" id="1631477"/>
    <lineage>
        <taxon>Bacteria</taxon>
        <taxon>Bacillati</taxon>
        <taxon>Actinomycetota</taxon>
        <taxon>Actinomycetes</taxon>
        <taxon>Micrococcales</taxon>
        <taxon>Microbacteriaceae</taxon>
        <taxon>Microbacterium</taxon>
    </lineage>
</organism>
<dbReference type="OrthoDB" id="3199405at2"/>
<dbReference type="SUPFAM" id="SSF53474">
    <property type="entry name" value="alpha/beta-Hydrolases"/>
    <property type="match status" value="1"/>
</dbReference>
<dbReference type="Gene3D" id="3.40.50.1820">
    <property type="entry name" value="alpha/beta hydrolase"/>
    <property type="match status" value="1"/>
</dbReference>
<reference evidence="3" key="1">
    <citation type="submission" date="2019-09" db="EMBL/GenBank/DDBJ databases">
        <title>Mumia zhuanghuii sp. nov. isolated from the intestinal contents of plateau pika (Ochotona curzoniae) in the Qinghai-Tibet plateau of China.</title>
        <authorList>
            <person name="Tian Z."/>
        </authorList>
    </citation>
    <scope>NUCLEOTIDE SEQUENCE [LARGE SCALE GENOMIC DNA]</scope>
    <source>
        <strain evidence="3">JCM 30598</strain>
    </source>
</reference>
<comment type="caution">
    <text evidence="2">The sequence shown here is derived from an EMBL/GenBank/DDBJ whole genome shotgun (WGS) entry which is preliminary data.</text>
</comment>
<evidence type="ECO:0000259" key="1">
    <source>
        <dbReference type="Pfam" id="PF00135"/>
    </source>
</evidence>
<protein>
    <submittedName>
        <fullName evidence="2">Carboxylesterase/lipase family protein</fullName>
    </submittedName>
</protein>
<dbReference type="Proteomes" id="UP000325827">
    <property type="component" value="Unassembled WGS sequence"/>
</dbReference>
<dbReference type="PANTHER" id="PTHR11559">
    <property type="entry name" value="CARBOXYLESTERASE"/>
    <property type="match status" value="1"/>
</dbReference>
<dbReference type="Pfam" id="PF00135">
    <property type="entry name" value="COesterase"/>
    <property type="match status" value="1"/>
</dbReference>
<accession>A0A5J5IWX8</accession>
<proteinExistence type="predicted"/>